<feature type="compositionally biased region" description="Polar residues" evidence="6">
    <location>
        <begin position="1280"/>
        <end position="1298"/>
    </location>
</feature>
<feature type="repeat" description="HEAT" evidence="5">
    <location>
        <begin position="1507"/>
        <end position="1545"/>
    </location>
</feature>
<dbReference type="PROSITE" id="PS50077">
    <property type="entry name" value="HEAT_REPEAT"/>
    <property type="match status" value="2"/>
</dbReference>
<feature type="compositionally biased region" description="Low complexity" evidence="6">
    <location>
        <begin position="743"/>
        <end position="756"/>
    </location>
</feature>
<feature type="compositionally biased region" description="Low complexity" evidence="6">
    <location>
        <begin position="1153"/>
        <end position="1169"/>
    </location>
</feature>
<evidence type="ECO:0000313" key="9">
    <source>
        <dbReference type="Proteomes" id="UP000075885"/>
    </source>
</evidence>
<feature type="region of interest" description="Disordered" evidence="6">
    <location>
        <begin position="698"/>
        <end position="824"/>
    </location>
</feature>
<dbReference type="InterPro" id="IPR016024">
    <property type="entry name" value="ARM-type_fold"/>
</dbReference>
<dbReference type="GO" id="GO:0005876">
    <property type="term" value="C:spindle microtubule"/>
    <property type="evidence" value="ECO:0007669"/>
    <property type="project" value="TreeGrafter"/>
</dbReference>
<feature type="region of interest" description="Disordered" evidence="6">
    <location>
        <begin position="1277"/>
        <end position="1299"/>
    </location>
</feature>
<evidence type="ECO:0000256" key="1">
    <source>
        <dbReference type="ARBA" id="ARBA00004245"/>
    </source>
</evidence>
<dbReference type="PANTHER" id="PTHR21567">
    <property type="entry name" value="CLASP"/>
    <property type="match status" value="1"/>
</dbReference>
<sequence>MAYQKPIDIDGYVTQMAKADMRVKAQLAEDLVLYLSDSENSIECTDLGLLIDGLIPWMTGSHHKIAQRALEAFTELIVRLGQDFNAYTSTILPHVIDRLGDSRDTVREKAQLLLHKLMECRVVAPQSLLDKLSVCFKHKNAKVREEFLQTIVSTLNEYGTQSLSVKMYIAPIVSLLGDPAPTVRDAAIQTLVEIYKHVGDKLRVDLKKREVPPTKAAILEQKFDETRNDGLLLPSALQTATGTGAGGGHDELDRAAIVERPTRLVKRTPSATPRKPLFETQTAGSGDLLLAAGAVSHEVFEASFENVPQLTIFSQRDMDDHMKSINTLIGDNRVDWEKRVEALKKIRSLLMINVQGLPAFPQQLKDLSIAFLDILKELRSQVIREACITLAYMSKVLRNRLDQFTIYILQELINLIQNSAKVISSAGTIALKYVIRYTHAPKIIPILTQNLMLSKSKDIRSTLCEMLGLLFEEWPTKALEKHSSLLREALRKGMVDADNDARRHSRCAFWTFRRHFPDLADSLYGSLDISTQRALERERDNLGTNGTNSMSVSLRGSNSSLNSVSGGVIKRRQSSGLRSPATAQPPVSATSVSTENLTTVPGTSTSATSAGTSRLHRAPSLPRTLNRNRSGIPVATASREAANAANQQAQQQQQAPPLVARAGAAGGFRSVSAVDTAAAQRARARAQYSTLARLKVTSGTASLPRAKKTPSSASATLSSASNAATPQQPPTPERKIRSRAGVSQSQPTSRSTSPSSKLRDMYSGVTSIYRQTGTVPKKPQSGIPRSLANSRETSPTRSHTQFGSLRRPAYGTSSPRRPPLNPGRPVLAQKILQQSREAENALADALSPGDEHDMPCTDFARLALHRKISRDESDESEASSVCSERSYDSYRRGNDSFSWNGSRTRLDSSRQVIDDIDTIIQFCASSHWSERKDGLINLTQYLSEGKMLTQQQLQCVLDLFRKMFMDPHIKVYALFLDTVNELILSHSNDLQDWLFILLTRLFNKLGTDLLGSMHGKIWKTLQLIYEYFPADLQLQCVFRILVDNAQTPNVKTRQATLKFLSQLATSYCTASQFVVHPQNQHLVNHAIQKIIQTSLDQKSIELKSQARMCIVALYNCNPSQMTMTLANLPKQYQDTAKIYIQQNMRRSTSGNDSPSSPLSSSSPKPLLSPQQGPYSLQNIASPRSRQASVEATAESMNTEEVYKNLRKTTAEIQNYSFESKLDRDANSKDSGISQMGETHMLQSMTVLDGVGSHGMYGLASNGMNGHVGGGIAGLEKDDSCNGSKTQSATTTESNTPENTVRLDGMDLAHKTIAQQQQMLQQQRHQSYSFAENGELVLDKGVKENDVIKAAIVLTLQSAPETTKQVLENLQICIKHGSCELPIKNFKAIMKMLLHLMESQNNEVLIASLHTLGRIVRSTEMKACWSNFLELILLKIIDCYKISKEVSREIDIIVVKIAGVLPLDISVNILNPVIATGEFPANLCALKILTELTQKQGKDLTDNHLDCIMPNVARLADDSQSMVRKAAVFCIVKLYIVMGEEKVKPKFSLLNASKIRLLNVYIAKSMGSGSNGKGGSSTTAMS</sequence>
<dbReference type="STRING" id="199890.A0A182P3K8"/>
<comment type="subcellular location">
    <subcellularLocation>
        <location evidence="1">Cytoplasm</location>
        <location evidence="1">Cytoskeleton</location>
    </subcellularLocation>
</comment>
<feature type="domain" description="TOG" evidence="7">
    <location>
        <begin position="2"/>
        <end position="232"/>
    </location>
</feature>
<feature type="compositionally biased region" description="Polar residues" evidence="6">
    <location>
        <begin position="1170"/>
        <end position="1197"/>
    </location>
</feature>
<feature type="domain" description="TOG" evidence="7">
    <location>
        <begin position="907"/>
        <end position="1150"/>
    </location>
</feature>
<evidence type="ECO:0000256" key="6">
    <source>
        <dbReference type="SAM" id="MobiDB-lite"/>
    </source>
</evidence>
<dbReference type="GO" id="GO:0005815">
    <property type="term" value="C:microtubule organizing center"/>
    <property type="evidence" value="ECO:0007669"/>
    <property type="project" value="TreeGrafter"/>
</dbReference>
<dbReference type="InterPro" id="IPR011989">
    <property type="entry name" value="ARM-like"/>
</dbReference>
<evidence type="ECO:0000256" key="4">
    <source>
        <dbReference type="ARBA" id="ARBA00023212"/>
    </source>
</evidence>
<keyword evidence="2" id="KW-0963">Cytoplasm</keyword>
<evidence type="ECO:0000256" key="2">
    <source>
        <dbReference type="ARBA" id="ARBA00022490"/>
    </source>
</evidence>
<dbReference type="GO" id="GO:0005881">
    <property type="term" value="C:cytoplasmic microtubule"/>
    <property type="evidence" value="ECO:0007669"/>
    <property type="project" value="TreeGrafter"/>
</dbReference>
<proteinExistence type="predicted"/>
<keyword evidence="9" id="KW-1185">Reference proteome</keyword>
<dbReference type="InterPro" id="IPR034085">
    <property type="entry name" value="TOG"/>
</dbReference>
<feature type="compositionally biased region" description="Low complexity" evidence="6">
    <location>
        <begin position="709"/>
        <end position="726"/>
    </location>
</feature>
<feature type="compositionally biased region" description="Polar residues" evidence="6">
    <location>
        <begin position="574"/>
        <end position="601"/>
    </location>
</feature>
<dbReference type="GO" id="GO:1902903">
    <property type="term" value="P:regulation of supramolecular fiber organization"/>
    <property type="evidence" value="ECO:0007669"/>
    <property type="project" value="UniProtKB-ARBA"/>
</dbReference>
<evidence type="ECO:0000256" key="5">
    <source>
        <dbReference type="PROSITE-ProRule" id="PRU00103"/>
    </source>
</evidence>
<evidence type="ECO:0000259" key="7">
    <source>
        <dbReference type="SMART" id="SM01349"/>
    </source>
</evidence>
<dbReference type="GO" id="GO:0031110">
    <property type="term" value="P:regulation of microtubule polymerization or depolymerization"/>
    <property type="evidence" value="ECO:0007669"/>
    <property type="project" value="UniProtKB-ARBA"/>
</dbReference>
<dbReference type="Gene3D" id="1.25.10.10">
    <property type="entry name" value="Leucine-rich Repeat Variant"/>
    <property type="match status" value="4"/>
</dbReference>
<feature type="region of interest" description="Disordered" evidence="6">
    <location>
        <begin position="869"/>
        <end position="890"/>
    </location>
</feature>
<feature type="region of interest" description="Disordered" evidence="6">
    <location>
        <begin position="1145"/>
        <end position="1197"/>
    </location>
</feature>
<feature type="domain" description="TOG" evidence="7">
    <location>
        <begin position="317"/>
        <end position="548"/>
    </location>
</feature>
<dbReference type="Proteomes" id="UP000075885">
    <property type="component" value="Unassembled WGS sequence"/>
</dbReference>
<feature type="domain" description="TOG" evidence="7">
    <location>
        <begin position="1334"/>
        <end position="1570"/>
    </location>
</feature>
<evidence type="ECO:0000313" key="8">
    <source>
        <dbReference type="EnsemblMetazoa" id="AEPI001493-PA"/>
    </source>
</evidence>
<keyword evidence="3" id="KW-0677">Repeat</keyword>
<feature type="compositionally biased region" description="Low complexity" evidence="6">
    <location>
        <begin position="602"/>
        <end position="613"/>
    </location>
</feature>
<name>A0A182P3K8_9DIPT</name>
<feature type="region of interest" description="Disordered" evidence="6">
    <location>
        <begin position="538"/>
        <end position="660"/>
    </location>
</feature>
<feature type="compositionally biased region" description="Low complexity" evidence="6">
    <location>
        <begin position="641"/>
        <end position="655"/>
    </location>
</feature>
<evidence type="ECO:0000256" key="3">
    <source>
        <dbReference type="ARBA" id="ARBA00022737"/>
    </source>
</evidence>
<dbReference type="SMART" id="SM01349">
    <property type="entry name" value="TOG"/>
    <property type="match status" value="4"/>
</dbReference>
<dbReference type="EnsemblMetazoa" id="AEPI001493-RA">
    <property type="protein sequence ID" value="AEPI001493-PA"/>
    <property type="gene ID" value="AEPI001493"/>
</dbReference>
<dbReference type="GO" id="GO:0045180">
    <property type="term" value="C:basal cortex"/>
    <property type="evidence" value="ECO:0007669"/>
    <property type="project" value="TreeGrafter"/>
</dbReference>
<dbReference type="InterPro" id="IPR021133">
    <property type="entry name" value="HEAT_type_2"/>
</dbReference>
<feature type="compositionally biased region" description="Low complexity" evidence="6">
    <location>
        <begin position="548"/>
        <end position="568"/>
    </location>
</feature>
<reference evidence="9" key="1">
    <citation type="submission" date="2013-03" db="EMBL/GenBank/DDBJ databases">
        <title>The Genome Sequence of Anopheles epiroticus epiroticus2.</title>
        <authorList>
            <consortium name="The Broad Institute Genomics Platform"/>
            <person name="Neafsey D.E."/>
            <person name="Howell P."/>
            <person name="Walker B."/>
            <person name="Young S.K."/>
            <person name="Zeng Q."/>
            <person name="Gargeya S."/>
            <person name="Fitzgerald M."/>
            <person name="Haas B."/>
            <person name="Abouelleil A."/>
            <person name="Allen A.W."/>
            <person name="Alvarado L."/>
            <person name="Arachchi H.M."/>
            <person name="Berlin A.M."/>
            <person name="Chapman S.B."/>
            <person name="Gainer-Dewar J."/>
            <person name="Goldberg J."/>
            <person name="Griggs A."/>
            <person name="Gujja S."/>
            <person name="Hansen M."/>
            <person name="Howarth C."/>
            <person name="Imamovic A."/>
            <person name="Ireland A."/>
            <person name="Larimer J."/>
            <person name="McCowan C."/>
            <person name="Murphy C."/>
            <person name="Pearson M."/>
            <person name="Poon T.W."/>
            <person name="Priest M."/>
            <person name="Roberts A."/>
            <person name="Saif S."/>
            <person name="Shea T."/>
            <person name="Sisk P."/>
            <person name="Sykes S."/>
            <person name="Wortman J."/>
            <person name="Nusbaum C."/>
            <person name="Birren B."/>
        </authorList>
    </citation>
    <scope>NUCLEOTIDE SEQUENCE [LARGE SCALE GENOMIC DNA]</scope>
    <source>
        <strain evidence="9">Epiroticus2</strain>
    </source>
</reference>
<dbReference type="GO" id="GO:0008017">
    <property type="term" value="F:microtubule binding"/>
    <property type="evidence" value="ECO:0007669"/>
    <property type="project" value="TreeGrafter"/>
</dbReference>
<dbReference type="Pfam" id="PF21041">
    <property type="entry name" value="XMAP215_CLASP_TOG"/>
    <property type="match status" value="1"/>
</dbReference>
<protein>
    <recommendedName>
        <fullName evidence="7">TOG domain-containing protein</fullName>
    </recommendedName>
</protein>
<dbReference type="GO" id="GO:0000776">
    <property type="term" value="C:kinetochore"/>
    <property type="evidence" value="ECO:0007669"/>
    <property type="project" value="TreeGrafter"/>
</dbReference>
<feature type="repeat" description="HEAT" evidence="5">
    <location>
        <begin position="168"/>
        <end position="206"/>
    </location>
</feature>
<dbReference type="VEuPathDB" id="VectorBase:AEPI001493"/>
<dbReference type="GO" id="GO:0040001">
    <property type="term" value="P:establishment of mitotic spindle localization"/>
    <property type="evidence" value="ECO:0007669"/>
    <property type="project" value="TreeGrafter"/>
</dbReference>
<feature type="compositionally biased region" description="Polar residues" evidence="6">
    <location>
        <begin position="764"/>
        <end position="774"/>
    </location>
</feature>
<reference evidence="8" key="2">
    <citation type="submission" date="2020-05" db="UniProtKB">
        <authorList>
            <consortium name="EnsemblMetazoa"/>
        </authorList>
    </citation>
    <scope>IDENTIFICATION</scope>
    <source>
        <strain evidence="8">Epiroticus2</strain>
    </source>
</reference>
<dbReference type="GO" id="GO:0072686">
    <property type="term" value="C:mitotic spindle"/>
    <property type="evidence" value="ECO:0007669"/>
    <property type="project" value="TreeGrafter"/>
</dbReference>
<dbReference type="GO" id="GO:0090307">
    <property type="term" value="P:mitotic spindle assembly"/>
    <property type="evidence" value="ECO:0007669"/>
    <property type="project" value="TreeGrafter"/>
</dbReference>
<dbReference type="PANTHER" id="PTHR21567:SF9">
    <property type="entry name" value="CLIP-ASSOCIATING PROTEIN"/>
    <property type="match status" value="1"/>
</dbReference>
<feature type="compositionally biased region" description="Polar residues" evidence="6">
    <location>
        <begin position="787"/>
        <end position="803"/>
    </location>
</feature>
<dbReference type="InterPro" id="IPR048491">
    <property type="entry name" value="XMAP215_CLASP_TOG"/>
</dbReference>
<dbReference type="SUPFAM" id="SSF48371">
    <property type="entry name" value="ARM repeat"/>
    <property type="match status" value="2"/>
</dbReference>
<dbReference type="InterPro" id="IPR024395">
    <property type="entry name" value="CLASP_N_dom"/>
</dbReference>
<accession>A0A182P3K8</accession>
<dbReference type="Pfam" id="PF12348">
    <property type="entry name" value="CLASP_N"/>
    <property type="match status" value="1"/>
</dbReference>
<keyword evidence="4" id="KW-0206">Cytoskeleton</keyword>
<organism evidence="8 9">
    <name type="scientific">Anopheles epiroticus</name>
    <dbReference type="NCBI Taxonomy" id="199890"/>
    <lineage>
        <taxon>Eukaryota</taxon>
        <taxon>Metazoa</taxon>
        <taxon>Ecdysozoa</taxon>
        <taxon>Arthropoda</taxon>
        <taxon>Hexapoda</taxon>
        <taxon>Insecta</taxon>
        <taxon>Pterygota</taxon>
        <taxon>Neoptera</taxon>
        <taxon>Endopterygota</taxon>
        <taxon>Diptera</taxon>
        <taxon>Nematocera</taxon>
        <taxon>Culicoidea</taxon>
        <taxon>Culicidae</taxon>
        <taxon>Anophelinae</taxon>
        <taxon>Anopheles</taxon>
    </lineage>
</organism>